<dbReference type="AlphaFoldDB" id="A0A1U7HMD1"/>
<accession>A0A1U7HMD1</accession>
<dbReference type="SUPFAM" id="SSF48239">
    <property type="entry name" value="Terpenoid cyclases/Protein prenyltransferases"/>
    <property type="match status" value="1"/>
</dbReference>
<protein>
    <submittedName>
        <fullName evidence="1">Uncharacterized protein</fullName>
    </submittedName>
</protein>
<dbReference type="InterPro" id="IPR008930">
    <property type="entry name" value="Terpenoid_cyclase/PrenylTrfase"/>
</dbReference>
<gene>
    <name evidence="1" type="ORF">NIES1031_15560</name>
</gene>
<organism evidence="1 2">
    <name type="scientific">Chroogloeocystis siderophila 5.2 s.c.1</name>
    <dbReference type="NCBI Taxonomy" id="247279"/>
    <lineage>
        <taxon>Bacteria</taxon>
        <taxon>Bacillati</taxon>
        <taxon>Cyanobacteriota</taxon>
        <taxon>Cyanophyceae</taxon>
        <taxon>Oscillatoriophycideae</taxon>
        <taxon>Chroococcales</taxon>
        <taxon>Chroococcaceae</taxon>
        <taxon>Chroogloeocystis</taxon>
    </lineage>
</organism>
<keyword evidence="2" id="KW-1185">Reference proteome</keyword>
<evidence type="ECO:0000313" key="1">
    <source>
        <dbReference type="EMBL" id="OKH24711.1"/>
    </source>
</evidence>
<comment type="caution">
    <text evidence="1">The sequence shown here is derived from an EMBL/GenBank/DDBJ whole genome shotgun (WGS) entry which is preliminary data.</text>
</comment>
<dbReference type="Proteomes" id="UP000185984">
    <property type="component" value="Unassembled WGS sequence"/>
</dbReference>
<sequence length="345" mass="38761">MSNVESAILPTREMQTDLVHFLTCSKIVCNSGYIYSWINPNHPGFVYPEAMGLYLTLVSQLSLQRNYRYLAEQAHAVANSLQHLISPLGGIGKNEKLYLFDTCMAVNGLLTYKKYLNGYVNPTVVADMSRFIMKMAQQRLAVVADNGSLLEIQPHWSSVFGASMLKTVIALDALAVETGEHYFSNLALEIAEEVVRECYSDGVFHVFPETTLVYCHAHCYALEGLLYLHSRDYLEATELLSGGAQSLQRWQNSDGSLFNWYNAPSRELCKVCDATAQALRIWIAVDRDRFAEAINKGFTFLLSLRSPDFGLYYCDRSLDVNSWASIFATQAMDWSLNGVQSDCIV</sequence>
<evidence type="ECO:0000313" key="2">
    <source>
        <dbReference type="Proteomes" id="UP000185984"/>
    </source>
</evidence>
<reference evidence="1 2" key="1">
    <citation type="submission" date="2016-11" db="EMBL/GenBank/DDBJ databases">
        <title>Draft Genome Sequences of Nine Cyanobacterial Strains from Diverse Habitats.</title>
        <authorList>
            <person name="Zhu T."/>
            <person name="Hou S."/>
            <person name="Lu X."/>
            <person name="Hess W.R."/>
        </authorList>
    </citation>
    <scope>NUCLEOTIDE SEQUENCE [LARGE SCALE GENOMIC DNA]</scope>
    <source>
        <strain evidence="1 2">5.2 s.c.1</strain>
    </source>
</reference>
<dbReference type="RefSeq" id="WP_073550436.1">
    <property type="nucleotide sequence ID" value="NZ_CAWMVK010000004.1"/>
</dbReference>
<dbReference type="OrthoDB" id="5943079at2"/>
<dbReference type="Gene3D" id="1.50.10.20">
    <property type="match status" value="1"/>
</dbReference>
<proteinExistence type="predicted"/>
<name>A0A1U7HMD1_9CHRO</name>
<dbReference type="EMBL" id="MRCC01000012">
    <property type="protein sequence ID" value="OKH24711.1"/>
    <property type="molecule type" value="Genomic_DNA"/>
</dbReference>